<dbReference type="NCBIfam" id="NF004833">
    <property type="entry name" value="PRK06185.1-1"/>
    <property type="match status" value="1"/>
</dbReference>
<dbReference type="KEGG" id="cok:COCCU_00760"/>
<evidence type="ECO:0000256" key="1">
    <source>
        <dbReference type="ARBA" id="ARBA00023002"/>
    </source>
</evidence>
<dbReference type="Pfam" id="PF01494">
    <property type="entry name" value="FAD_binding_3"/>
    <property type="match status" value="1"/>
</dbReference>
<dbReference type="Proteomes" id="UP000424462">
    <property type="component" value="Chromosome"/>
</dbReference>
<dbReference type="SUPFAM" id="SSF51905">
    <property type="entry name" value="FAD/NAD(P)-binding domain"/>
    <property type="match status" value="1"/>
</dbReference>
<dbReference type="InterPro" id="IPR050631">
    <property type="entry name" value="PheA/TfdB_FAD_monoxygenase"/>
</dbReference>
<proteinExistence type="predicted"/>
<sequence length="429" mass="47339">MLGSGNPNYFWWRGGVGRCAVEEKTTCVVVGGGPAGIFAGLILARGGVQVTVLEKHGDFLRDFRGDTVHPSTLQLLDELGLGEQFRQLPQSRVEKMSFKDSAGRSTTIIDFSKLKAEHPYIAMVPQWDLLDLLATAATMEPNFTLRMNTEATGVIRSPEGMVRGVRYRRREGSGVEGSIFADLVLACDGRRSTLRPKVNLVPRNFPVQLDVWWCRVPVGPGIAPNLLPRLGKGRAIIAIPREGYYQVAYLGRKGTDAQLRARGIEAFRWDIAELLPEVSEQVAELSTMDEVKYLDVRVNRLKKWHVPGLLCLGDAAHAMSPVGGVGINVAIQDAVAAARLLAAPLRNGENTEKYCARVRHRRLPAVFLTQGLQLLLHRNLIDPVLQGERGAPPDRILGLVRHLPFLNVVPAYLVGIGLRPEHIPEFARR</sequence>
<dbReference type="InterPro" id="IPR036188">
    <property type="entry name" value="FAD/NAD-bd_sf"/>
</dbReference>
<dbReference type="Gene3D" id="3.50.50.60">
    <property type="entry name" value="FAD/NAD(P)-binding domain"/>
    <property type="match status" value="1"/>
</dbReference>
<reference evidence="3 4" key="1">
    <citation type="submission" date="2019-11" db="EMBL/GenBank/DDBJ databases">
        <title>Complete genome sequence of Corynebacterium kalinowskii 1959, a novel Corynebacterium species isolated from soil of a small paddock in Vilsendorf, Germany.</title>
        <authorList>
            <person name="Schaffert L."/>
            <person name="Ruwe M."/>
            <person name="Milse J."/>
            <person name="Hanuschka K."/>
            <person name="Ortseifen V."/>
            <person name="Droste J."/>
            <person name="Brandt D."/>
            <person name="Schlueter L."/>
            <person name="Kutter Y."/>
            <person name="Vinke S."/>
            <person name="Viehoefer P."/>
            <person name="Jacob L."/>
            <person name="Luebke N.-C."/>
            <person name="Schulte-Berndt E."/>
            <person name="Hain C."/>
            <person name="Linder M."/>
            <person name="Schmidt P."/>
            <person name="Wollenschlaeger L."/>
            <person name="Luttermann T."/>
            <person name="Thieme E."/>
            <person name="Hassa J."/>
            <person name="Haak M."/>
            <person name="Wittchen M."/>
            <person name="Mentz A."/>
            <person name="Persicke M."/>
            <person name="Busche T."/>
            <person name="Ruckert C."/>
        </authorList>
    </citation>
    <scope>NUCLEOTIDE SEQUENCE [LARGE SCALE GENOMIC DNA]</scope>
    <source>
        <strain evidence="3 4">2039</strain>
    </source>
</reference>
<keyword evidence="1 3" id="KW-0560">Oxidoreductase</keyword>
<keyword evidence="4" id="KW-1185">Reference proteome</keyword>
<feature type="domain" description="FAD-binding" evidence="2">
    <location>
        <begin position="25"/>
        <end position="352"/>
    </location>
</feature>
<accession>A0A6B8W838</accession>
<evidence type="ECO:0000259" key="2">
    <source>
        <dbReference type="Pfam" id="PF01494"/>
    </source>
</evidence>
<evidence type="ECO:0000313" key="4">
    <source>
        <dbReference type="Proteomes" id="UP000424462"/>
    </source>
</evidence>
<dbReference type="GO" id="GO:0071949">
    <property type="term" value="F:FAD binding"/>
    <property type="evidence" value="ECO:0007669"/>
    <property type="project" value="InterPro"/>
</dbReference>
<dbReference type="InterPro" id="IPR002938">
    <property type="entry name" value="FAD-bd"/>
</dbReference>
<dbReference type="PRINTS" id="PR00420">
    <property type="entry name" value="RNGMNOXGNASE"/>
</dbReference>
<evidence type="ECO:0000313" key="3">
    <source>
        <dbReference type="EMBL" id="QGU06120.1"/>
    </source>
</evidence>
<dbReference type="EC" id="1.14.13.50" evidence="3"/>
<gene>
    <name evidence="3" type="primary">pcpB1</name>
    <name evidence="3" type="ORF">COCCU_00760</name>
</gene>
<dbReference type="AlphaFoldDB" id="A0A6B8W838"/>
<dbReference type="GO" id="GO:0018677">
    <property type="term" value="F:pentachlorophenol monooxygenase activity"/>
    <property type="evidence" value="ECO:0007669"/>
    <property type="project" value="UniProtKB-EC"/>
</dbReference>
<name>A0A6B8W838_9CORY</name>
<organism evidence="3 4">
    <name type="scientific">Corynebacterium occultum</name>
    <dbReference type="NCBI Taxonomy" id="2675219"/>
    <lineage>
        <taxon>Bacteria</taxon>
        <taxon>Bacillati</taxon>
        <taxon>Actinomycetota</taxon>
        <taxon>Actinomycetes</taxon>
        <taxon>Mycobacteriales</taxon>
        <taxon>Corynebacteriaceae</taxon>
        <taxon>Corynebacterium</taxon>
    </lineage>
</organism>
<protein>
    <submittedName>
        <fullName evidence="3">Pentachlorophenol 4-monooxygenase</fullName>
        <ecNumber evidence="3">1.14.13.50</ecNumber>
    </submittedName>
</protein>
<dbReference type="PANTHER" id="PTHR43476">
    <property type="entry name" value="3-(3-HYDROXY-PHENYL)PROPIONATE/3-HYDROXYCINNAMIC ACID HYDROXYLASE"/>
    <property type="match status" value="1"/>
</dbReference>
<keyword evidence="3" id="KW-0503">Monooxygenase</keyword>
<dbReference type="PANTHER" id="PTHR43476:SF5">
    <property type="entry name" value="FAD-DEPENDENT MONOOXYGENASE"/>
    <property type="match status" value="1"/>
</dbReference>
<dbReference type="EMBL" id="CP046455">
    <property type="protein sequence ID" value="QGU06120.1"/>
    <property type="molecule type" value="Genomic_DNA"/>
</dbReference>